<reference evidence="2 3" key="1">
    <citation type="submission" date="2024-06" db="EMBL/GenBank/DDBJ databases">
        <title>Chitinophaga defluvii sp. nov., isolated from municipal sewage.</title>
        <authorList>
            <person name="Zhang L."/>
        </authorList>
    </citation>
    <scope>NUCLEOTIDE SEQUENCE [LARGE SCALE GENOMIC DNA]</scope>
    <source>
        <strain evidence="2 3">H8</strain>
    </source>
</reference>
<dbReference type="RefSeq" id="WP_354660728.1">
    <property type="nucleotide sequence ID" value="NZ_JBEXAC010000001.1"/>
</dbReference>
<gene>
    <name evidence="2" type="ORF">ABR189_11960</name>
</gene>
<evidence type="ECO:0000313" key="3">
    <source>
        <dbReference type="Proteomes" id="UP001549749"/>
    </source>
</evidence>
<keyword evidence="3" id="KW-1185">Reference proteome</keyword>
<feature type="region of interest" description="Disordered" evidence="1">
    <location>
        <begin position="1497"/>
        <end position="1543"/>
    </location>
</feature>
<proteinExistence type="predicted"/>
<protein>
    <submittedName>
        <fullName evidence="2">Uncharacterized protein</fullName>
    </submittedName>
</protein>
<organism evidence="2 3">
    <name type="scientific">Chitinophaga defluvii</name>
    <dbReference type="NCBI Taxonomy" id="3163343"/>
    <lineage>
        <taxon>Bacteria</taxon>
        <taxon>Pseudomonadati</taxon>
        <taxon>Bacteroidota</taxon>
        <taxon>Chitinophagia</taxon>
        <taxon>Chitinophagales</taxon>
        <taxon>Chitinophagaceae</taxon>
        <taxon>Chitinophaga</taxon>
    </lineage>
</organism>
<dbReference type="Proteomes" id="UP001549749">
    <property type="component" value="Unassembled WGS sequence"/>
</dbReference>
<accession>A0ABV2T507</accession>
<name>A0ABV2T507_9BACT</name>
<comment type="caution">
    <text evidence="2">The sequence shown here is derived from an EMBL/GenBank/DDBJ whole genome shotgun (WGS) entry which is preliminary data.</text>
</comment>
<feature type="compositionally biased region" description="Basic and acidic residues" evidence="1">
    <location>
        <begin position="1497"/>
        <end position="1517"/>
    </location>
</feature>
<dbReference type="EMBL" id="JBEXAC010000001">
    <property type="protein sequence ID" value="MET6998093.1"/>
    <property type="molecule type" value="Genomic_DNA"/>
</dbReference>
<sequence length="1899" mass="209305">MATLQKSVLLGNAAEVDNINLEVVFQIPQFRYFTNLENTEATTGKTGRLNIFREKTGTVDVRKQIAAGIREYSADIPVIGSIIEENDNKSLYVQYQQQLTDDKGIDTDDISFKITATIYNQDTGAVLGTQAFEAFDLLKYTRSAIGTSTGLNTAVLRTKAPFLSVDDFVFLLNKDAFSKLVDDLNIGHHSHSILQIIASGFSYQQKMPVFQFTEELEAALTASLSTIFPRFNSNQEEIPENVEKIKHFIQTIRKNGNSLFDFPLQLAEITGKPLQLSGDLTVVTSETNVPAEALEAYELSLEYNNGQVVKTIYHTWNTSIDFIENKPIDFKFEIRERISQLIKLAVKGVSGELLWQQEYTASDKEVAEQKKIHIRVPLKKANTITNTPVGSTQTSKKLRGKVIQQGNKYNLNNITVLIQAKQQGDTLFRIVGAEQTDHSGNFTIGYPYGNYVEAQALVALMPNSPVNIEIKNDQENETISDDFLYILLVDHDVVLPEEAAEADDCDCHNPKKAKRLPDQEDLVNSDEYSQDIGGSCVNLTTPNRTLKEYFYKAIVRTSDPDVANYVLEKIQQGDYLAFRLTGGTQTIPRNKVVNLQNPIRWQDAPDAHQNLSFYQAVSVATGHILHYKTVFKSDGYSLGDLLYSLPLAPGQKKQIVIFDASHSLTGAESQTISQSENLSANLISDRSILDQIGGGISEAMAGSSTASTSGISAGLGLGGSIGPISGVLGVSGGYSNSNSSASQNSSRNISQFFNERLRQSISQNADSYRQLNASVVTTVKEGQQYAVATEAVANHNHCHALTMMYFEVLRHYAVYQELASVEECVFVPLLMTNFTNENIYKWKDVLANHLLPVNSNTYLQPLGVYLMKYRHPLMKAFDAIERIQTNYTQVDYPLGRYADERMTEISGKINLRVNIPRPKTRFDRILSFPVIKKTITSRGDVDVAGTIRDNIKDSIIGAVVPCAAKGPSIKYETNSTEVLTRGAIFDIFMVLDANYESVPPAQCIRVNFDAIDMFETPLTLVFNGDVTPTPMDFFAGMNQEKALWEAYATILGMSLKELFKYFNNNVVADWDRIFNENIAPKILERLLNTSTGQPRLKISPLAPIDLTIPGKYHGGERIIECKLRGTTSLARKDVNTITIQYSSPLAGSPKHDIFFDFVTFQAESIRIDYATAFSNNTILQKSLQDDLRDSVLPIPTPLNYEEKRNPRKEDQYIAKQLIQHLNSNLEHYNRMLWFNLDQERRFMLMDGFSIQIFSKFGNPIGFRSLASVIKNQLITITGNSLVFPVAEGYRVSKSYIMEMNSEEEVTMSVTEALFNHYKPLTPAPPYRISVPNRGVFLEAVQGSCDACEKVKPNSSQDWDKFPTEEPTAIAPVVTPTPVVTDWKAVFKEFAQPIVNIQNAPAAPAPGAGLTGLSELLGKAGVFNDITGLQGNQQNAMQTYLSNQENVKALAEMAKGMAMQEHNTANSDNIMNSLNNARESGAISPQQHSDLVRQHLEQQIDGGDSRRTEAQREREAERPSLTTAAIQAASDGRPVTAQRTDSDGNVESVAIGDTEASDSPAAVSLVNNTTDLRAFHPNTNDKTGVISVQANVTGMPAPVITWQNVGTGANVSFSNSSAVNTQISGIIPGLHQVRITARSAATMTPVTRNATFTVCVPQFIRITEDATKFNAVLTGYHVQHLKNRIVAEMKATCDSILQSVNLRTIWQLGGFTETVPAHVPATNVSVVEILDVSATDPSLLGHADPHNIGWGPNTFNESIEIYPAAYINSTPDPDFGVDVETQALVLQLSSMTIADPALEDFAVKVFGRLIGETTAHEILHSILGLISTSPGNAHNPTAIANDIMNPGGQRTFTHRTGLVDNSHTSPVLPSNFTDNGISAIDRLQAANQARVDTLFPVNPA</sequence>
<evidence type="ECO:0000256" key="1">
    <source>
        <dbReference type="SAM" id="MobiDB-lite"/>
    </source>
</evidence>
<evidence type="ECO:0000313" key="2">
    <source>
        <dbReference type="EMBL" id="MET6998093.1"/>
    </source>
</evidence>